<dbReference type="Proteomes" id="UP000215335">
    <property type="component" value="Unassembled WGS sequence"/>
</dbReference>
<evidence type="ECO:0000313" key="2">
    <source>
        <dbReference type="Proteomes" id="UP000215335"/>
    </source>
</evidence>
<name>A0A232FN95_9HYME</name>
<organism evidence="1 2">
    <name type="scientific">Trichomalopsis sarcophagae</name>
    <dbReference type="NCBI Taxonomy" id="543379"/>
    <lineage>
        <taxon>Eukaryota</taxon>
        <taxon>Metazoa</taxon>
        <taxon>Ecdysozoa</taxon>
        <taxon>Arthropoda</taxon>
        <taxon>Hexapoda</taxon>
        <taxon>Insecta</taxon>
        <taxon>Pterygota</taxon>
        <taxon>Neoptera</taxon>
        <taxon>Endopterygota</taxon>
        <taxon>Hymenoptera</taxon>
        <taxon>Apocrita</taxon>
        <taxon>Proctotrupomorpha</taxon>
        <taxon>Chalcidoidea</taxon>
        <taxon>Pteromalidae</taxon>
        <taxon>Pteromalinae</taxon>
        <taxon>Trichomalopsis</taxon>
    </lineage>
</organism>
<accession>A0A232FN95</accession>
<sequence>MLREPSGFICPHQNIYSLKITICTTCDRVYVCCASRRSSRSTGELCATIGLSS</sequence>
<comment type="caution">
    <text evidence="1">The sequence shown here is derived from an EMBL/GenBank/DDBJ whole genome shotgun (WGS) entry which is preliminary data.</text>
</comment>
<keyword evidence="2" id="KW-1185">Reference proteome</keyword>
<gene>
    <name evidence="1" type="ORF">TSAR_010216</name>
</gene>
<reference evidence="1 2" key="1">
    <citation type="journal article" date="2017" name="Curr. Biol.">
        <title>The Evolution of Venom by Co-option of Single-Copy Genes.</title>
        <authorList>
            <person name="Martinson E.O."/>
            <person name="Mrinalini"/>
            <person name="Kelkar Y.D."/>
            <person name="Chang C.H."/>
            <person name="Werren J.H."/>
        </authorList>
    </citation>
    <scope>NUCLEOTIDE SEQUENCE [LARGE SCALE GENOMIC DNA]</scope>
    <source>
        <strain evidence="1 2">Alberta</strain>
        <tissue evidence="1">Whole body</tissue>
    </source>
</reference>
<proteinExistence type="predicted"/>
<dbReference type="EMBL" id="NNAY01000015">
    <property type="protein sequence ID" value="OXU31938.1"/>
    <property type="molecule type" value="Genomic_DNA"/>
</dbReference>
<protein>
    <submittedName>
        <fullName evidence="1">Uncharacterized protein</fullName>
    </submittedName>
</protein>
<dbReference type="AlphaFoldDB" id="A0A232FN95"/>
<evidence type="ECO:0000313" key="1">
    <source>
        <dbReference type="EMBL" id="OXU31938.1"/>
    </source>
</evidence>